<protein>
    <submittedName>
        <fullName evidence="1">Uncharacterized protein</fullName>
    </submittedName>
</protein>
<evidence type="ECO:0000313" key="2">
    <source>
        <dbReference type="Proteomes" id="UP000479000"/>
    </source>
</evidence>
<reference evidence="1 2" key="1">
    <citation type="submission" date="2020-02" db="EMBL/GenBank/DDBJ databases">
        <authorList>
            <person name="Ferguson B K."/>
        </authorList>
    </citation>
    <scope>NUCLEOTIDE SEQUENCE [LARGE SCALE GENOMIC DNA]</scope>
</reference>
<dbReference type="EMBL" id="CADCXU010026889">
    <property type="protein sequence ID" value="CAB0013600.1"/>
    <property type="molecule type" value="Genomic_DNA"/>
</dbReference>
<dbReference type="Proteomes" id="UP000479000">
    <property type="component" value="Unassembled WGS sequence"/>
</dbReference>
<proteinExistence type="predicted"/>
<accession>A0A6H5HAQ0</accession>
<evidence type="ECO:0000313" key="1">
    <source>
        <dbReference type="EMBL" id="CAB0013600.1"/>
    </source>
</evidence>
<sequence>MSKSSTAILRDIYCSPQSSSVVWKRKSLLKKVLLTNDGLKSKVINPMAKERKGRESFEIRTSRHSFERGPGPRRSVVQIIIDMFVYNSSRERGPWDDHNTSIYSVNMEVKKKTLKMQIYREYSTLLIDTFKGHHARSGMSRPSWMVLRAEFLRHCTPKPVHLCDQEKIIGTS</sequence>
<organism evidence="1 2">
    <name type="scientific">Nesidiocoris tenuis</name>
    <dbReference type="NCBI Taxonomy" id="355587"/>
    <lineage>
        <taxon>Eukaryota</taxon>
        <taxon>Metazoa</taxon>
        <taxon>Ecdysozoa</taxon>
        <taxon>Arthropoda</taxon>
        <taxon>Hexapoda</taxon>
        <taxon>Insecta</taxon>
        <taxon>Pterygota</taxon>
        <taxon>Neoptera</taxon>
        <taxon>Paraneoptera</taxon>
        <taxon>Hemiptera</taxon>
        <taxon>Heteroptera</taxon>
        <taxon>Panheteroptera</taxon>
        <taxon>Cimicomorpha</taxon>
        <taxon>Miridae</taxon>
        <taxon>Dicyphina</taxon>
        <taxon>Nesidiocoris</taxon>
    </lineage>
</organism>
<name>A0A6H5HAQ0_9HEMI</name>
<keyword evidence="2" id="KW-1185">Reference proteome</keyword>
<gene>
    <name evidence="1" type="ORF">NTEN_LOCUS18200</name>
</gene>
<dbReference type="AlphaFoldDB" id="A0A6H5HAQ0"/>